<keyword evidence="2" id="KW-1003">Cell membrane</keyword>
<feature type="transmembrane region" description="Helical" evidence="6">
    <location>
        <begin position="332"/>
        <end position="353"/>
    </location>
</feature>
<feature type="transmembrane region" description="Helical" evidence="6">
    <location>
        <begin position="307"/>
        <end position="326"/>
    </location>
</feature>
<dbReference type="Pfam" id="PF01943">
    <property type="entry name" value="Polysacc_synt"/>
    <property type="match status" value="1"/>
</dbReference>
<gene>
    <name evidence="7" type="ORF">HOP12_03815</name>
</gene>
<evidence type="ECO:0000256" key="4">
    <source>
        <dbReference type="ARBA" id="ARBA00022989"/>
    </source>
</evidence>
<accession>A0A849SC63</accession>
<evidence type="ECO:0000256" key="5">
    <source>
        <dbReference type="ARBA" id="ARBA00023136"/>
    </source>
</evidence>
<dbReference type="InterPro" id="IPR002797">
    <property type="entry name" value="Polysacc_synth"/>
</dbReference>
<evidence type="ECO:0000256" key="1">
    <source>
        <dbReference type="ARBA" id="ARBA00004651"/>
    </source>
</evidence>
<evidence type="ECO:0000313" key="7">
    <source>
        <dbReference type="EMBL" id="NOT33278.1"/>
    </source>
</evidence>
<dbReference type="PANTHER" id="PTHR30250">
    <property type="entry name" value="PST FAMILY PREDICTED COLANIC ACID TRANSPORTER"/>
    <property type="match status" value="1"/>
</dbReference>
<feature type="transmembrane region" description="Helical" evidence="6">
    <location>
        <begin position="374"/>
        <end position="397"/>
    </location>
</feature>
<feature type="transmembrane region" description="Helical" evidence="6">
    <location>
        <begin position="46"/>
        <end position="68"/>
    </location>
</feature>
<protein>
    <submittedName>
        <fullName evidence="7">Lipopolysaccharide biosynthesis protein</fullName>
    </submittedName>
</protein>
<proteinExistence type="predicted"/>
<feature type="transmembrane region" description="Helical" evidence="6">
    <location>
        <begin position="122"/>
        <end position="142"/>
    </location>
</feature>
<feature type="transmembrane region" description="Helical" evidence="6">
    <location>
        <begin position="403"/>
        <end position="424"/>
    </location>
</feature>
<sequence length="524" mass="56837">MKPGEIAHSVTRGAFYLAIEKLVALVSGILYFALLLRWLGPTKYGIMTLALSFAGLATMVNGNAEVYLERFAAEYQTNDRLGSLRRAHLLALFLKSVLGAFAALLLVLLAPWLARHFEMPELAVLLPPLAALVLADGCATTARATLFGLQQFRWVSGLAIVFHVAKTVMVGSLWWMRQGLEGLAVGLAVLSVVQALGASLVPLALLAGKRDHDGAVPGIRELWRSMIGYCAPLLGARATFMSGQNLGKVVLGKLFDAESLGYFSFAFQTVERFVEVIYVLPSSLLPSLTKLVARQERERLRWIFDQAFRLIQITAVVLALGLWLFAHEVTLFVGSPLFEKAVPLLRILCLVPIARTAQQPLTMLFQAMRKPGTVLWLALLKFGIEFGCYFTLIPLVGLAGAGWANLLGAVAAYLAALAATRRLLPEGASDRQQAMMRSAGLVFATLALGLVVQLAIPGWPGLGVRIVLFVALLPAAFALGLVTRYDLDKLASVPVRPAWLHRLRGEAVGAAHRMALALEPRSSR</sequence>
<evidence type="ECO:0000256" key="2">
    <source>
        <dbReference type="ARBA" id="ARBA00022475"/>
    </source>
</evidence>
<dbReference type="PANTHER" id="PTHR30250:SF11">
    <property type="entry name" value="O-ANTIGEN TRANSPORTER-RELATED"/>
    <property type="match status" value="1"/>
</dbReference>
<organism evidence="7 8">
    <name type="scientific">Eiseniibacteriota bacterium</name>
    <dbReference type="NCBI Taxonomy" id="2212470"/>
    <lineage>
        <taxon>Bacteria</taxon>
        <taxon>Candidatus Eiseniibacteriota</taxon>
    </lineage>
</organism>
<feature type="transmembrane region" description="Helical" evidence="6">
    <location>
        <begin position="89"/>
        <end position="110"/>
    </location>
</feature>
<keyword evidence="5 6" id="KW-0472">Membrane</keyword>
<feature type="transmembrane region" description="Helical" evidence="6">
    <location>
        <begin position="182"/>
        <end position="206"/>
    </location>
</feature>
<dbReference type="InterPro" id="IPR050833">
    <property type="entry name" value="Poly_Biosynth_Transport"/>
</dbReference>
<comment type="caution">
    <text evidence="7">The sequence shown here is derived from an EMBL/GenBank/DDBJ whole genome shotgun (WGS) entry which is preliminary data.</text>
</comment>
<evidence type="ECO:0000256" key="6">
    <source>
        <dbReference type="SAM" id="Phobius"/>
    </source>
</evidence>
<dbReference type="EMBL" id="JABFRW010000038">
    <property type="protein sequence ID" value="NOT33278.1"/>
    <property type="molecule type" value="Genomic_DNA"/>
</dbReference>
<reference evidence="7 8" key="1">
    <citation type="submission" date="2020-04" db="EMBL/GenBank/DDBJ databases">
        <title>Metagenomic profiling of ammonia- and methane-oxidizing microorganisms in a Dutch drinking water treatment plant.</title>
        <authorList>
            <person name="Poghosyan L."/>
            <person name="Leucker S."/>
        </authorList>
    </citation>
    <scope>NUCLEOTIDE SEQUENCE [LARGE SCALE GENOMIC DNA]</scope>
    <source>
        <strain evidence="7">S-RSF-IL-03</strain>
    </source>
</reference>
<feature type="transmembrane region" description="Helical" evidence="6">
    <location>
        <begin position="154"/>
        <end position="176"/>
    </location>
</feature>
<feature type="transmembrane region" description="Helical" evidence="6">
    <location>
        <begin position="462"/>
        <end position="482"/>
    </location>
</feature>
<evidence type="ECO:0000256" key="3">
    <source>
        <dbReference type="ARBA" id="ARBA00022692"/>
    </source>
</evidence>
<keyword evidence="3 6" id="KW-0812">Transmembrane</keyword>
<feature type="transmembrane region" description="Helical" evidence="6">
    <location>
        <begin position="436"/>
        <end position="456"/>
    </location>
</feature>
<dbReference type="Proteomes" id="UP000580839">
    <property type="component" value="Unassembled WGS sequence"/>
</dbReference>
<keyword evidence="4 6" id="KW-1133">Transmembrane helix</keyword>
<feature type="transmembrane region" description="Helical" evidence="6">
    <location>
        <begin position="22"/>
        <end position="40"/>
    </location>
</feature>
<dbReference type="GO" id="GO:0005886">
    <property type="term" value="C:plasma membrane"/>
    <property type="evidence" value="ECO:0007669"/>
    <property type="project" value="UniProtKB-SubCell"/>
</dbReference>
<comment type="subcellular location">
    <subcellularLocation>
        <location evidence="1">Cell membrane</location>
        <topology evidence="1">Multi-pass membrane protein</topology>
    </subcellularLocation>
</comment>
<dbReference type="AlphaFoldDB" id="A0A849SC63"/>
<name>A0A849SC63_UNCEI</name>
<evidence type="ECO:0000313" key="8">
    <source>
        <dbReference type="Proteomes" id="UP000580839"/>
    </source>
</evidence>